<dbReference type="Proteomes" id="UP001157502">
    <property type="component" value="Chromosome 1"/>
</dbReference>
<organism evidence="1 2">
    <name type="scientific">Dallia pectoralis</name>
    <name type="common">Alaska blackfish</name>
    <dbReference type="NCBI Taxonomy" id="75939"/>
    <lineage>
        <taxon>Eukaryota</taxon>
        <taxon>Metazoa</taxon>
        <taxon>Chordata</taxon>
        <taxon>Craniata</taxon>
        <taxon>Vertebrata</taxon>
        <taxon>Euteleostomi</taxon>
        <taxon>Actinopterygii</taxon>
        <taxon>Neopterygii</taxon>
        <taxon>Teleostei</taxon>
        <taxon>Protacanthopterygii</taxon>
        <taxon>Esociformes</taxon>
        <taxon>Umbridae</taxon>
        <taxon>Dallia</taxon>
    </lineage>
</organism>
<reference evidence="1" key="1">
    <citation type="submission" date="2021-05" db="EMBL/GenBank/DDBJ databases">
        <authorList>
            <person name="Pan Q."/>
            <person name="Jouanno E."/>
            <person name="Zahm M."/>
            <person name="Klopp C."/>
            <person name="Cabau C."/>
            <person name="Louis A."/>
            <person name="Berthelot C."/>
            <person name="Parey E."/>
            <person name="Roest Crollius H."/>
            <person name="Montfort J."/>
            <person name="Robinson-Rechavi M."/>
            <person name="Bouchez O."/>
            <person name="Lampietro C."/>
            <person name="Lopez Roques C."/>
            <person name="Donnadieu C."/>
            <person name="Postlethwait J."/>
            <person name="Bobe J."/>
            <person name="Dillon D."/>
            <person name="Chandos A."/>
            <person name="von Hippel F."/>
            <person name="Guiguen Y."/>
        </authorList>
    </citation>
    <scope>NUCLEOTIDE SEQUENCE</scope>
    <source>
        <strain evidence="1">YG-Jan2019</strain>
    </source>
</reference>
<name>A0ACC2HKK7_DALPE</name>
<gene>
    <name evidence="1" type="ORF">DPEC_G00007900</name>
</gene>
<evidence type="ECO:0000313" key="1">
    <source>
        <dbReference type="EMBL" id="KAJ8016502.1"/>
    </source>
</evidence>
<keyword evidence="2" id="KW-1185">Reference proteome</keyword>
<comment type="caution">
    <text evidence="1">The sequence shown here is derived from an EMBL/GenBank/DDBJ whole genome shotgun (WGS) entry which is preliminary data.</text>
</comment>
<accession>A0ACC2HKK7</accession>
<dbReference type="EMBL" id="CM055728">
    <property type="protein sequence ID" value="KAJ8016502.1"/>
    <property type="molecule type" value="Genomic_DNA"/>
</dbReference>
<proteinExistence type="predicted"/>
<evidence type="ECO:0000313" key="2">
    <source>
        <dbReference type="Proteomes" id="UP001157502"/>
    </source>
</evidence>
<protein>
    <submittedName>
        <fullName evidence="1">Uncharacterized protein</fullName>
    </submittedName>
</protein>
<sequence length="1222" mass="135974">MGDQKLPGVFLPAKLGGWPINFLVDTGAQVSIVPKAVWLEITKGSAELRGFEGKVAAANGEEMEVIGRWQTTCQFDSLAVVAEFLVAEIPSQEVLLGTDFLARFGAVIDLGGKCCRLMGKKLPLLLPGDSELPLLVTVHADTIVPPRSEIIIQGATGGSLDKVVEGMLEPSTALPEHCDVLVARVACTVNQGLMPVRVLNVTDEACILKKGMSIGKLFTDVVIDSEPAPTEGDTPVKWDGDTLREYFGLETSGFDPGEMRSVSALLHRHASVFSTGDTDLGRTHVTRHQINTSGAKPIKIAPRRIPLHLQQEASDHVKQMLDNNIIRPSCSPWASPVVLVRKKDGTLRFCVDYRGLNDVTEKDAYPLPRIDDALDSLNQAQWFSTLDLASGYWQVEVDPIDRPKTAFSTRQGLFEFNVLSFGLCNAPSTFQRLMDVVLADSQWTSCLVYLDDIIVFGRSFQEHLIRLDEVLSKLSRANLKVKPAKCNLFASQVQYLGHIISAKGVMADPAKIEAVRSWPTPKNQTEVRSFVGLASYYRRFVKGFAEIARPLHQLTEKGRRFKWEENCQRAFNQLKAGLISSPVLSYPDPHNTFILDTDASNVGIGAVLSQEVDGLEQVIAYASRALTKQERKYATTKKELLGMVTFTKYFKHYLLGKEFILRTDHNSLRWLHNFKGLEGQLARWVEQLANFHYKIVHRPGKQHGNADALSRLPAFHEELVANPSPPVVAVVRQVGQLVEADWNIVDDLAQAQQEDAEIKLLIELKKRNGGSGAELQSNSAVRKYAPVWDQLQVQGQRLVRIPPVNSDAAHQVQVVLPKSLVPKVLAMLHSAKTGGHLGVQKLQGKVKDRFYWMGWFSDVKQWCRECVDCASRKTQGRAPRALLNPSVTARPYERIALDILGPLPETPRGNKYILVVGDYFSKWTEAFALPNQEGVSIARVVAEEWVCRFGTPRSVHSDQGRNFESNLFKDLCQLLGIHKTRTSAYSPQSDGMIERFNRTLLSMLSLFVDDNQLNWDLLLPYVMMAYRSSIHASTGFTPYKVLFGQEIVLPVDVMLDVDHRETFASVSEYVAGLADTLSTVVGAVKRHQAKASGQQKTNFDFRANFQYYSVGELVWLRNKAKKRGVCPKLQRRYKGPFAILEQVSEVLYRIKQVEGGPETVVHFNRLKPFVPSTLVAGVPLPNAEEVSPVLGPGVSMGEEHRPGVPAEQTIPEKYATLSRNQP</sequence>